<organism evidence="1">
    <name type="scientific">Rhizophora mucronata</name>
    <name type="common">Asiatic mangrove</name>
    <dbReference type="NCBI Taxonomy" id="61149"/>
    <lineage>
        <taxon>Eukaryota</taxon>
        <taxon>Viridiplantae</taxon>
        <taxon>Streptophyta</taxon>
        <taxon>Embryophyta</taxon>
        <taxon>Tracheophyta</taxon>
        <taxon>Spermatophyta</taxon>
        <taxon>Magnoliopsida</taxon>
        <taxon>eudicotyledons</taxon>
        <taxon>Gunneridae</taxon>
        <taxon>Pentapetalae</taxon>
        <taxon>rosids</taxon>
        <taxon>fabids</taxon>
        <taxon>Malpighiales</taxon>
        <taxon>Rhizophoraceae</taxon>
        <taxon>Rhizophora</taxon>
    </lineage>
</organism>
<accession>A0A2P2KII4</accession>
<protein>
    <submittedName>
        <fullName evidence="1">Anaphase-promoting complex subunit 11</fullName>
    </submittedName>
</protein>
<reference evidence="1" key="1">
    <citation type="submission" date="2018-02" db="EMBL/GenBank/DDBJ databases">
        <title>Rhizophora mucronata_Transcriptome.</title>
        <authorList>
            <person name="Meera S.P."/>
            <person name="Sreeshan A."/>
            <person name="Augustine A."/>
        </authorList>
    </citation>
    <scope>NUCLEOTIDE SEQUENCE</scope>
    <source>
        <tissue evidence="1">Leaf</tissue>
    </source>
</reference>
<dbReference type="AlphaFoldDB" id="A0A2P2KII4"/>
<proteinExistence type="predicted"/>
<evidence type="ECO:0000313" key="1">
    <source>
        <dbReference type="EMBL" id="MBX05555.1"/>
    </source>
</evidence>
<sequence length="74" mass="8370">MFHPGRPMSMKRQHATFLGSLTVEIQNKLTCDSPKLRASTKEKVLMCTLFYSADDFSAFHFSKSCSARHVNCVV</sequence>
<dbReference type="EMBL" id="GGEC01025071">
    <property type="protein sequence ID" value="MBX05555.1"/>
    <property type="molecule type" value="Transcribed_RNA"/>
</dbReference>
<name>A0A2P2KII4_RHIMU</name>